<evidence type="ECO:0000313" key="7">
    <source>
        <dbReference type="EMBL" id="SFK56874.1"/>
    </source>
</evidence>
<evidence type="ECO:0000313" key="8">
    <source>
        <dbReference type="Proteomes" id="UP000199025"/>
    </source>
</evidence>
<feature type="transmembrane region" description="Helical" evidence="6">
    <location>
        <begin position="230"/>
        <end position="253"/>
    </location>
</feature>
<feature type="transmembrane region" description="Helical" evidence="6">
    <location>
        <begin position="265"/>
        <end position="286"/>
    </location>
</feature>
<evidence type="ECO:0000256" key="1">
    <source>
        <dbReference type="ARBA" id="ARBA00004651"/>
    </source>
</evidence>
<feature type="transmembrane region" description="Helical" evidence="6">
    <location>
        <begin position="342"/>
        <end position="362"/>
    </location>
</feature>
<feature type="transmembrane region" description="Helical" evidence="6">
    <location>
        <begin position="125"/>
        <end position="146"/>
    </location>
</feature>
<keyword evidence="3 6" id="KW-0812">Transmembrane</keyword>
<name>A0A1I4AKJ1_9PSEU</name>
<feature type="transmembrane region" description="Helical" evidence="6">
    <location>
        <begin position="100"/>
        <end position="119"/>
    </location>
</feature>
<dbReference type="Proteomes" id="UP000199025">
    <property type="component" value="Unassembled WGS sequence"/>
</dbReference>
<evidence type="ECO:0000256" key="3">
    <source>
        <dbReference type="ARBA" id="ARBA00022692"/>
    </source>
</evidence>
<feature type="transmembrane region" description="Helical" evidence="6">
    <location>
        <begin position="64"/>
        <end position="88"/>
    </location>
</feature>
<comment type="subcellular location">
    <subcellularLocation>
        <location evidence="1">Cell membrane</location>
        <topology evidence="1">Multi-pass membrane protein</topology>
    </subcellularLocation>
</comment>
<dbReference type="InterPro" id="IPR050833">
    <property type="entry name" value="Poly_Biosynth_Transport"/>
</dbReference>
<gene>
    <name evidence="7" type="ORF">SAMN05421835_12463</name>
</gene>
<dbReference type="PANTHER" id="PTHR30250">
    <property type="entry name" value="PST FAMILY PREDICTED COLANIC ACID TRANSPORTER"/>
    <property type="match status" value="1"/>
</dbReference>
<feature type="transmembrane region" description="Helical" evidence="6">
    <location>
        <begin position="167"/>
        <end position="184"/>
    </location>
</feature>
<dbReference type="AlphaFoldDB" id="A0A1I4AKJ1"/>
<feature type="transmembrane region" description="Helical" evidence="6">
    <location>
        <begin position="369"/>
        <end position="387"/>
    </location>
</feature>
<proteinExistence type="predicted"/>
<protein>
    <submittedName>
        <fullName evidence="7">Membrane protein involved in the export of O-antigen and teichoic acid</fullName>
    </submittedName>
</protein>
<feature type="transmembrane region" description="Helical" evidence="6">
    <location>
        <begin position="29"/>
        <end position="52"/>
    </location>
</feature>
<dbReference type="RefSeq" id="WP_245783328.1">
    <property type="nucleotide sequence ID" value="NZ_CBDQZW010000024.1"/>
</dbReference>
<keyword evidence="5 6" id="KW-0472">Membrane</keyword>
<feature type="transmembrane region" description="Helical" evidence="6">
    <location>
        <begin position="393"/>
        <end position="412"/>
    </location>
</feature>
<evidence type="ECO:0000256" key="2">
    <source>
        <dbReference type="ARBA" id="ARBA00022475"/>
    </source>
</evidence>
<keyword evidence="4 6" id="KW-1133">Transmembrane helix</keyword>
<dbReference type="GO" id="GO:0005886">
    <property type="term" value="C:plasma membrane"/>
    <property type="evidence" value="ECO:0007669"/>
    <property type="project" value="UniProtKB-SubCell"/>
</dbReference>
<organism evidence="7 8">
    <name type="scientific">Amycolatopsis sacchari</name>
    <dbReference type="NCBI Taxonomy" id="115433"/>
    <lineage>
        <taxon>Bacteria</taxon>
        <taxon>Bacillati</taxon>
        <taxon>Actinomycetota</taxon>
        <taxon>Actinomycetes</taxon>
        <taxon>Pseudonocardiales</taxon>
        <taxon>Pseudonocardiaceae</taxon>
        <taxon>Amycolatopsis</taxon>
    </lineage>
</organism>
<sequence length="421" mass="44029">MTRWPRLRTRPQAPLDAARSGRGMLADGLALSASAAISAVAGMVGWILAAWLLPAADVGHTSAFVSGILLVAGIAELGLGPAVLRWLPRSGALRPVLLKRTYLLVLAGGLVGAVVFVLVPAGGEVAGHVTGGWWLFLVAATAWTVFQFQDAVLTGVGRARWVPVENGLFALARLVVLVVLAPLVGGLGLVLSWLVPTVLTVLVVTALVFRRLRPQEEPGVLPDRREVVRLLGPTYPGTVCVVVLYNLVPLIMLHRFGADANAVFFVVWTAINALDLAATMFVNPLVVRLSAEPEHARELVRGTAARLAAVFVPLLLLGGLLAGVALMIFGPEYTSGTGLLRTLLAAQAPRLVVLVAIAVHLGQGRGSGVAVLHALTAALAVVFALVLPTTAAFGIGLLAGQCGLAAVVLLDLRRRLREARA</sequence>
<accession>A0A1I4AKJ1</accession>
<feature type="transmembrane region" description="Helical" evidence="6">
    <location>
        <begin position="190"/>
        <end position="209"/>
    </location>
</feature>
<evidence type="ECO:0000256" key="6">
    <source>
        <dbReference type="SAM" id="Phobius"/>
    </source>
</evidence>
<dbReference type="EMBL" id="FORP01000024">
    <property type="protein sequence ID" value="SFK56874.1"/>
    <property type="molecule type" value="Genomic_DNA"/>
</dbReference>
<dbReference type="STRING" id="115433.SAMN05421835_12463"/>
<keyword evidence="8" id="KW-1185">Reference proteome</keyword>
<evidence type="ECO:0000256" key="5">
    <source>
        <dbReference type="ARBA" id="ARBA00023136"/>
    </source>
</evidence>
<evidence type="ECO:0000256" key="4">
    <source>
        <dbReference type="ARBA" id="ARBA00022989"/>
    </source>
</evidence>
<keyword evidence="2" id="KW-1003">Cell membrane</keyword>
<reference evidence="7 8" key="1">
    <citation type="submission" date="2016-10" db="EMBL/GenBank/DDBJ databases">
        <authorList>
            <person name="de Groot N.N."/>
        </authorList>
    </citation>
    <scope>NUCLEOTIDE SEQUENCE [LARGE SCALE GENOMIC DNA]</scope>
    <source>
        <strain evidence="7 8">DSM 44468</strain>
    </source>
</reference>
<dbReference type="PANTHER" id="PTHR30250:SF11">
    <property type="entry name" value="O-ANTIGEN TRANSPORTER-RELATED"/>
    <property type="match status" value="1"/>
</dbReference>
<feature type="transmembrane region" description="Helical" evidence="6">
    <location>
        <begin position="307"/>
        <end position="330"/>
    </location>
</feature>